<keyword evidence="2 5" id="KW-0378">Hydrolase</keyword>
<dbReference type="Gene3D" id="3.40.50.300">
    <property type="entry name" value="P-loop containing nucleotide triphosphate hydrolases"/>
    <property type="match status" value="1"/>
</dbReference>
<evidence type="ECO:0000256" key="5">
    <source>
        <dbReference type="PROSITE-ProRule" id="PRU00560"/>
    </source>
</evidence>
<evidence type="ECO:0000256" key="3">
    <source>
        <dbReference type="ARBA" id="ARBA00022806"/>
    </source>
</evidence>
<gene>
    <name evidence="8" type="ORF">PROAA_3400002</name>
</gene>
<dbReference type="EMBL" id="FLQY01000269">
    <property type="protein sequence ID" value="SBT09732.1"/>
    <property type="molecule type" value="Genomic_DNA"/>
</dbReference>
<evidence type="ECO:0000256" key="6">
    <source>
        <dbReference type="SAM" id="MobiDB-lite"/>
    </source>
</evidence>
<dbReference type="RefSeq" id="WP_186411703.1">
    <property type="nucleotide sequence ID" value="NZ_FLQY01000269.1"/>
</dbReference>
<dbReference type="Proteomes" id="UP000199600">
    <property type="component" value="Unassembled WGS sequence"/>
</dbReference>
<feature type="region of interest" description="Disordered" evidence="6">
    <location>
        <begin position="1"/>
        <end position="26"/>
    </location>
</feature>
<evidence type="ECO:0000313" key="9">
    <source>
        <dbReference type="Proteomes" id="UP000199600"/>
    </source>
</evidence>
<dbReference type="InterPro" id="IPR014016">
    <property type="entry name" value="UvrD-like_ATP-bd"/>
</dbReference>
<dbReference type="GO" id="GO:0000725">
    <property type="term" value="P:recombinational repair"/>
    <property type="evidence" value="ECO:0007669"/>
    <property type="project" value="TreeGrafter"/>
</dbReference>
<dbReference type="GO" id="GO:0043138">
    <property type="term" value="F:3'-5' DNA helicase activity"/>
    <property type="evidence" value="ECO:0007669"/>
    <property type="project" value="TreeGrafter"/>
</dbReference>
<dbReference type="GO" id="GO:0005829">
    <property type="term" value="C:cytosol"/>
    <property type="evidence" value="ECO:0007669"/>
    <property type="project" value="TreeGrafter"/>
</dbReference>
<feature type="domain" description="UvrD-like helicase ATP-binding" evidence="7">
    <location>
        <begin position="27"/>
        <end position="125"/>
    </location>
</feature>
<keyword evidence="1 5" id="KW-0547">Nucleotide-binding</keyword>
<evidence type="ECO:0000256" key="1">
    <source>
        <dbReference type="ARBA" id="ARBA00022741"/>
    </source>
</evidence>
<dbReference type="GO" id="GO:0016787">
    <property type="term" value="F:hydrolase activity"/>
    <property type="evidence" value="ECO:0007669"/>
    <property type="project" value="UniProtKB-UniRule"/>
</dbReference>
<dbReference type="InterPro" id="IPR027417">
    <property type="entry name" value="P-loop_NTPase"/>
</dbReference>
<sequence>MTAPAPSNTSNTLNNPNRSLAGTDYLESLNDEQRAAVEYDGQRGPLLVIVGAGSGKTKTLAHRVTHLAVQGADPQRILILTFSRRAAAEMSRRVELIISSMIGAPAAQRPPQFPWVGTLHGSDYR</sequence>
<evidence type="ECO:0000256" key="4">
    <source>
        <dbReference type="ARBA" id="ARBA00022840"/>
    </source>
</evidence>
<feature type="compositionally biased region" description="Low complexity" evidence="6">
    <location>
        <begin position="1"/>
        <end position="20"/>
    </location>
</feature>
<organism evidence="8 9">
    <name type="scientific">Candidatus Propionivibrio aalborgensis</name>
    <dbReference type="NCBI Taxonomy" id="1860101"/>
    <lineage>
        <taxon>Bacteria</taxon>
        <taxon>Pseudomonadati</taxon>
        <taxon>Pseudomonadota</taxon>
        <taxon>Betaproteobacteria</taxon>
        <taxon>Rhodocyclales</taxon>
        <taxon>Rhodocyclaceae</taxon>
        <taxon>Propionivibrio</taxon>
    </lineage>
</organism>
<dbReference type="AlphaFoldDB" id="A0A1A8XYH5"/>
<evidence type="ECO:0000256" key="2">
    <source>
        <dbReference type="ARBA" id="ARBA00022801"/>
    </source>
</evidence>
<dbReference type="PROSITE" id="PS51198">
    <property type="entry name" value="UVRD_HELICASE_ATP_BIND"/>
    <property type="match status" value="1"/>
</dbReference>
<evidence type="ECO:0000313" key="8">
    <source>
        <dbReference type="EMBL" id="SBT09732.1"/>
    </source>
</evidence>
<accession>A0A1A8XYH5</accession>
<dbReference type="SUPFAM" id="SSF52540">
    <property type="entry name" value="P-loop containing nucleoside triphosphate hydrolases"/>
    <property type="match status" value="1"/>
</dbReference>
<feature type="binding site" evidence="5">
    <location>
        <begin position="50"/>
        <end position="57"/>
    </location>
    <ligand>
        <name>ATP</name>
        <dbReference type="ChEBI" id="CHEBI:30616"/>
    </ligand>
</feature>
<keyword evidence="3 5" id="KW-0347">Helicase</keyword>
<dbReference type="Pfam" id="PF00580">
    <property type="entry name" value="UvrD-helicase"/>
    <property type="match status" value="1"/>
</dbReference>
<evidence type="ECO:0000259" key="7">
    <source>
        <dbReference type="PROSITE" id="PS51198"/>
    </source>
</evidence>
<protein>
    <recommendedName>
        <fullName evidence="7">UvrD-like helicase ATP-binding domain-containing protein</fullName>
    </recommendedName>
</protein>
<dbReference type="PANTHER" id="PTHR11070:SF3">
    <property type="entry name" value="DNA 3'-5' HELICASE"/>
    <property type="match status" value="1"/>
</dbReference>
<dbReference type="GO" id="GO:0005524">
    <property type="term" value="F:ATP binding"/>
    <property type="evidence" value="ECO:0007669"/>
    <property type="project" value="UniProtKB-UniRule"/>
</dbReference>
<keyword evidence="9" id="KW-1185">Reference proteome</keyword>
<dbReference type="GO" id="GO:0003677">
    <property type="term" value="F:DNA binding"/>
    <property type="evidence" value="ECO:0007669"/>
    <property type="project" value="InterPro"/>
</dbReference>
<keyword evidence="4 5" id="KW-0067">ATP-binding</keyword>
<dbReference type="PANTHER" id="PTHR11070">
    <property type="entry name" value="UVRD / RECB / PCRA DNA HELICASE FAMILY MEMBER"/>
    <property type="match status" value="1"/>
</dbReference>
<proteinExistence type="predicted"/>
<dbReference type="InterPro" id="IPR000212">
    <property type="entry name" value="DNA_helicase_UvrD/REP"/>
</dbReference>
<reference evidence="8 9" key="1">
    <citation type="submission" date="2016-06" db="EMBL/GenBank/DDBJ databases">
        <authorList>
            <person name="Kjaerup R.B."/>
            <person name="Dalgaard T.S."/>
            <person name="Juul-Madsen H.R."/>
        </authorList>
    </citation>
    <scope>NUCLEOTIDE SEQUENCE [LARGE SCALE GENOMIC DNA]</scope>
    <source>
        <strain evidence="8">2</strain>
    </source>
</reference>
<name>A0A1A8XYH5_9RHOO</name>